<proteinExistence type="predicted"/>
<reference evidence="2" key="1">
    <citation type="journal article" date="2022" name="Mol. Ecol. Resour.">
        <title>The genomes of chicory, endive, great burdock and yacon provide insights into Asteraceae palaeo-polyploidization history and plant inulin production.</title>
        <authorList>
            <person name="Fan W."/>
            <person name="Wang S."/>
            <person name="Wang H."/>
            <person name="Wang A."/>
            <person name="Jiang F."/>
            <person name="Liu H."/>
            <person name="Zhao H."/>
            <person name="Xu D."/>
            <person name="Zhang Y."/>
        </authorList>
    </citation>
    <scope>NUCLEOTIDE SEQUENCE [LARGE SCALE GENOMIC DNA]</scope>
    <source>
        <strain evidence="2">cv. Punajuju</strain>
    </source>
</reference>
<organism evidence="1 2">
    <name type="scientific">Cichorium intybus</name>
    <name type="common">Chicory</name>
    <dbReference type="NCBI Taxonomy" id="13427"/>
    <lineage>
        <taxon>Eukaryota</taxon>
        <taxon>Viridiplantae</taxon>
        <taxon>Streptophyta</taxon>
        <taxon>Embryophyta</taxon>
        <taxon>Tracheophyta</taxon>
        <taxon>Spermatophyta</taxon>
        <taxon>Magnoliopsida</taxon>
        <taxon>eudicotyledons</taxon>
        <taxon>Gunneridae</taxon>
        <taxon>Pentapetalae</taxon>
        <taxon>asterids</taxon>
        <taxon>campanulids</taxon>
        <taxon>Asterales</taxon>
        <taxon>Asteraceae</taxon>
        <taxon>Cichorioideae</taxon>
        <taxon>Cichorieae</taxon>
        <taxon>Cichoriinae</taxon>
        <taxon>Cichorium</taxon>
    </lineage>
</organism>
<reference evidence="1 2" key="2">
    <citation type="journal article" date="2022" name="Mol. Ecol. Resour.">
        <title>The genomes of chicory, endive, great burdock and yacon provide insights into Asteraceae paleo-polyploidization history and plant inulin production.</title>
        <authorList>
            <person name="Fan W."/>
            <person name="Wang S."/>
            <person name="Wang H."/>
            <person name="Wang A."/>
            <person name="Jiang F."/>
            <person name="Liu H."/>
            <person name="Zhao H."/>
            <person name="Xu D."/>
            <person name="Zhang Y."/>
        </authorList>
    </citation>
    <scope>NUCLEOTIDE SEQUENCE [LARGE SCALE GENOMIC DNA]</scope>
    <source>
        <strain evidence="2">cv. Punajuju</strain>
        <tissue evidence="1">Leaves</tissue>
    </source>
</reference>
<sequence>MSFFKFQSIKKLIDVKKACKSFTDQIFRSRSNRIRVRKAIKTVTTFLVSSRHKIRIRSMKQRSTTSHHYHLLQKGLPAIYIDELYVPKSGQSSREQVTNKDNESNVAITSANIRSIKLEENVARRRDSLLREKKKDGSRKQDMLHTRDIRGVDERAEDYILKVREQMRLQREQSILDFQEMLARSV</sequence>
<evidence type="ECO:0000313" key="1">
    <source>
        <dbReference type="EMBL" id="KAI3700543.1"/>
    </source>
</evidence>
<accession>A0ACB8ZSD9</accession>
<dbReference type="Proteomes" id="UP001055811">
    <property type="component" value="Linkage Group LG08"/>
</dbReference>
<protein>
    <submittedName>
        <fullName evidence="1">Uncharacterized protein</fullName>
    </submittedName>
</protein>
<dbReference type="EMBL" id="CM042016">
    <property type="protein sequence ID" value="KAI3700543.1"/>
    <property type="molecule type" value="Genomic_DNA"/>
</dbReference>
<gene>
    <name evidence="1" type="ORF">L2E82_45176</name>
</gene>
<comment type="caution">
    <text evidence="1">The sequence shown here is derived from an EMBL/GenBank/DDBJ whole genome shotgun (WGS) entry which is preliminary data.</text>
</comment>
<evidence type="ECO:0000313" key="2">
    <source>
        <dbReference type="Proteomes" id="UP001055811"/>
    </source>
</evidence>
<name>A0ACB8ZSD9_CICIN</name>
<keyword evidence="2" id="KW-1185">Reference proteome</keyword>